<feature type="domain" description="SusD-like N-terminal" evidence="8">
    <location>
        <begin position="96"/>
        <end position="224"/>
    </location>
</feature>
<accession>A0ABS5VW11</accession>
<evidence type="ECO:0000256" key="4">
    <source>
        <dbReference type="ARBA" id="ARBA00023136"/>
    </source>
</evidence>
<evidence type="ECO:0000256" key="5">
    <source>
        <dbReference type="ARBA" id="ARBA00023237"/>
    </source>
</evidence>
<feature type="chain" id="PRO_5047251940" evidence="6">
    <location>
        <begin position="21"/>
        <end position="655"/>
    </location>
</feature>
<feature type="domain" description="RagB/SusD" evidence="7">
    <location>
        <begin position="305"/>
        <end position="655"/>
    </location>
</feature>
<dbReference type="RefSeq" id="WP_254155615.1">
    <property type="nucleotide sequence ID" value="NZ_JAHESD010000062.1"/>
</dbReference>
<dbReference type="Proteomes" id="UP000772618">
    <property type="component" value="Unassembled WGS sequence"/>
</dbReference>
<sequence length="655" mass="73057">MKLRKILLAISLTATFSACTDLDIPPVNVVGEADIYGSNDGVLSNMARIYSRLPIEDFKYYYAQPSGSVFNVGGALYKQFSALTGEAVGRDTQGADNEGAPYWDEAYAQIRDINMMLEKLPDYAVQLGEPSMKTFLGEARFCRAFTYYALVKRYGGVPLITTTIDYPASVDMAGTRLFRSSEESIWDQIASDLDYAIENLPENSPQRGRVNKYVAAAFKSRAMLHAGSIAKYNTITLSQNQNGTDVQVVGVPAGRANDYFKAGFDAAKMVVQSGKYALYKAQWVAGDKAAQARNFRALFLTESNENIFVKYYDGINSAHNFDESAQPYQTKTGGNDSEISPSMDFIEMFDGIAKDENGRFDNIDNNGHYYLFNSPLDAFANAEPRLRGTVIFPMDVYRGQVIEIRRGIYTGDASGGIAQLKSEGNVGNVADLGETSLTLATSLSNNPTVNLKPDDPNGATMKAAGKNGPVTQWDFGNTGGTYLAKYLRESGPTDGSNSTQAWIEIRYAEVLLNQAEAAFELFLAGESGDSYLNIAYTNINSIRERAGADLLIGEADLNNIDIVRRERRKELAFENKTYWDLKRWRILDDEQNNRRWRILNTFYSSEAKKYFLSVKFQEPRGGFQYLFTFDTRYYYQPIPPAERNKNPNMIPNPGF</sequence>
<evidence type="ECO:0000256" key="1">
    <source>
        <dbReference type="ARBA" id="ARBA00004442"/>
    </source>
</evidence>
<dbReference type="Gene3D" id="1.25.40.390">
    <property type="match status" value="1"/>
</dbReference>
<comment type="similarity">
    <text evidence="2">Belongs to the SusD family.</text>
</comment>
<keyword evidence="5" id="KW-0998">Cell outer membrane</keyword>
<evidence type="ECO:0000256" key="6">
    <source>
        <dbReference type="SAM" id="SignalP"/>
    </source>
</evidence>
<evidence type="ECO:0000256" key="2">
    <source>
        <dbReference type="ARBA" id="ARBA00006275"/>
    </source>
</evidence>
<evidence type="ECO:0000259" key="8">
    <source>
        <dbReference type="Pfam" id="PF14322"/>
    </source>
</evidence>
<dbReference type="SUPFAM" id="SSF48452">
    <property type="entry name" value="TPR-like"/>
    <property type="match status" value="1"/>
</dbReference>
<comment type="subcellular location">
    <subcellularLocation>
        <location evidence="1">Cell outer membrane</location>
    </subcellularLocation>
</comment>
<dbReference type="PROSITE" id="PS51257">
    <property type="entry name" value="PROKAR_LIPOPROTEIN"/>
    <property type="match status" value="1"/>
</dbReference>
<protein>
    <submittedName>
        <fullName evidence="9">RagB/SusD family nutrient uptake outer membrane protein</fullName>
    </submittedName>
</protein>
<dbReference type="EMBL" id="JAHESD010000062">
    <property type="protein sequence ID" value="MBT1705628.1"/>
    <property type="molecule type" value="Genomic_DNA"/>
</dbReference>
<gene>
    <name evidence="9" type="ORF">KK060_20225</name>
</gene>
<evidence type="ECO:0000259" key="7">
    <source>
        <dbReference type="Pfam" id="PF07980"/>
    </source>
</evidence>
<feature type="signal peptide" evidence="6">
    <location>
        <begin position="1"/>
        <end position="20"/>
    </location>
</feature>
<dbReference type="Pfam" id="PF14322">
    <property type="entry name" value="SusD-like_3"/>
    <property type="match status" value="1"/>
</dbReference>
<keyword evidence="10" id="KW-1185">Reference proteome</keyword>
<dbReference type="InterPro" id="IPR012944">
    <property type="entry name" value="SusD_RagB_dom"/>
</dbReference>
<keyword evidence="4" id="KW-0472">Membrane</keyword>
<evidence type="ECO:0000256" key="3">
    <source>
        <dbReference type="ARBA" id="ARBA00022729"/>
    </source>
</evidence>
<proteinExistence type="inferred from homology"/>
<comment type="caution">
    <text evidence="9">The sequence shown here is derived from an EMBL/GenBank/DDBJ whole genome shotgun (WGS) entry which is preliminary data.</text>
</comment>
<organism evidence="9 10">
    <name type="scientific">Chryseosolibacter indicus</name>
    <dbReference type="NCBI Taxonomy" id="2782351"/>
    <lineage>
        <taxon>Bacteria</taxon>
        <taxon>Pseudomonadati</taxon>
        <taxon>Bacteroidota</taxon>
        <taxon>Cytophagia</taxon>
        <taxon>Cytophagales</taxon>
        <taxon>Chryseotaleaceae</taxon>
        <taxon>Chryseosolibacter</taxon>
    </lineage>
</organism>
<evidence type="ECO:0000313" key="9">
    <source>
        <dbReference type="EMBL" id="MBT1705628.1"/>
    </source>
</evidence>
<keyword evidence="3 6" id="KW-0732">Signal</keyword>
<name>A0ABS5VW11_9BACT</name>
<dbReference type="InterPro" id="IPR011990">
    <property type="entry name" value="TPR-like_helical_dom_sf"/>
</dbReference>
<dbReference type="Pfam" id="PF07980">
    <property type="entry name" value="SusD_RagB"/>
    <property type="match status" value="1"/>
</dbReference>
<evidence type="ECO:0000313" key="10">
    <source>
        <dbReference type="Proteomes" id="UP000772618"/>
    </source>
</evidence>
<reference evidence="9 10" key="1">
    <citation type="submission" date="2021-05" db="EMBL/GenBank/DDBJ databases">
        <title>A Polyphasic approach of four new species of the genus Ohtaekwangia: Ohtaekwangia histidinii sp. nov., Ohtaekwangia cretensis sp. nov., Ohtaekwangia indiensis sp. nov., Ohtaekwangia reichenbachii sp. nov. from diverse environment.</title>
        <authorList>
            <person name="Octaviana S."/>
        </authorList>
    </citation>
    <scope>NUCLEOTIDE SEQUENCE [LARGE SCALE GENOMIC DNA]</scope>
    <source>
        <strain evidence="9 10">PWU20</strain>
    </source>
</reference>
<dbReference type="InterPro" id="IPR033985">
    <property type="entry name" value="SusD-like_N"/>
</dbReference>